<dbReference type="EMBL" id="CAJNOK010024312">
    <property type="protein sequence ID" value="CAF1374904.1"/>
    <property type="molecule type" value="Genomic_DNA"/>
</dbReference>
<dbReference type="EMBL" id="CAJNOQ010000444">
    <property type="protein sequence ID" value="CAF0801983.1"/>
    <property type="molecule type" value="Genomic_DNA"/>
</dbReference>
<dbReference type="Proteomes" id="UP000663829">
    <property type="component" value="Unassembled WGS sequence"/>
</dbReference>
<protein>
    <submittedName>
        <fullName evidence="1">Uncharacterized protein</fullName>
    </submittedName>
</protein>
<evidence type="ECO:0000313" key="1">
    <source>
        <dbReference type="EMBL" id="CAF0801983.1"/>
    </source>
</evidence>
<sequence>MPIEGLTVDRLEFLTQTYSTSLSIWKKYVKLCKQSNILPKDFLHDIELYKNNETLEQTHFYFGVTTIVDRIQQEIIDQFREILTEKQLAKPSKTVQLKKSNRKVCAKCGQSEIVHIFSKACDNNTIIYPNGKEQSGYLPEIPGLSCSDGLMIDLCVPCGCLIGYDGQQCQQLLNERNEDENEISSMLELISSDDEENE</sequence>
<dbReference type="AlphaFoldDB" id="A0A813SKN4"/>
<dbReference type="OrthoDB" id="9975278at2759"/>
<gene>
    <name evidence="1" type="ORF">GPM918_LOCUS3564</name>
    <name evidence="2" type="ORF">OVA965_LOCUS31842</name>
    <name evidence="3" type="ORF">SRO942_LOCUS3564</name>
    <name evidence="4" type="ORF">TMI583_LOCUS32688</name>
</gene>
<name>A0A813SKN4_9BILA</name>
<dbReference type="Proteomes" id="UP000677228">
    <property type="component" value="Unassembled WGS sequence"/>
</dbReference>
<dbReference type="Proteomes" id="UP000682733">
    <property type="component" value="Unassembled WGS sequence"/>
</dbReference>
<evidence type="ECO:0000313" key="2">
    <source>
        <dbReference type="EMBL" id="CAF1374904.1"/>
    </source>
</evidence>
<proteinExistence type="predicted"/>
<dbReference type="EMBL" id="CAJOBC010000444">
    <property type="protein sequence ID" value="CAF3587064.1"/>
    <property type="molecule type" value="Genomic_DNA"/>
</dbReference>
<evidence type="ECO:0000313" key="3">
    <source>
        <dbReference type="EMBL" id="CAF3587064.1"/>
    </source>
</evidence>
<accession>A0A813SKN4</accession>
<dbReference type="Proteomes" id="UP000681722">
    <property type="component" value="Unassembled WGS sequence"/>
</dbReference>
<dbReference type="EMBL" id="CAJOBA010045990">
    <property type="protein sequence ID" value="CAF4183852.1"/>
    <property type="molecule type" value="Genomic_DNA"/>
</dbReference>
<evidence type="ECO:0000313" key="4">
    <source>
        <dbReference type="EMBL" id="CAF4183852.1"/>
    </source>
</evidence>
<reference evidence="1" key="1">
    <citation type="submission" date="2021-02" db="EMBL/GenBank/DDBJ databases">
        <authorList>
            <person name="Nowell W R."/>
        </authorList>
    </citation>
    <scope>NUCLEOTIDE SEQUENCE</scope>
</reference>
<keyword evidence="5" id="KW-1185">Reference proteome</keyword>
<organism evidence="1 5">
    <name type="scientific">Didymodactylos carnosus</name>
    <dbReference type="NCBI Taxonomy" id="1234261"/>
    <lineage>
        <taxon>Eukaryota</taxon>
        <taxon>Metazoa</taxon>
        <taxon>Spiralia</taxon>
        <taxon>Gnathifera</taxon>
        <taxon>Rotifera</taxon>
        <taxon>Eurotatoria</taxon>
        <taxon>Bdelloidea</taxon>
        <taxon>Philodinida</taxon>
        <taxon>Philodinidae</taxon>
        <taxon>Didymodactylos</taxon>
    </lineage>
</organism>
<comment type="caution">
    <text evidence="1">The sequence shown here is derived from an EMBL/GenBank/DDBJ whole genome shotgun (WGS) entry which is preliminary data.</text>
</comment>
<evidence type="ECO:0000313" key="5">
    <source>
        <dbReference type="Proteomes" id="UP000663829"/>
    </source>
</evidence>